<evidence type="ECO:0000313" key="5">
    <source>
        <dbReference type="Proteomes" id="UP000605970"/>
    </source>
</evidence>
<dbReference type="GO" id="GO:0005813">
    <property type="term" value="C:centrosome"/>
    <property type="evidence" value="ECO:0007669"/>
    <property type="project" value="TreeGrafter"/>
</dbReference>
<dbReference type="GO" id="GO:0008017">
    <property type="term" value="F:microtubule binding"/>
    <property type="evidence" value="ECO:0007669"/>
    <property type="project" value="InterPro"/>
</dbReference>
<evidence type="ECO:0000256" key="1">
    <source>
        <dbReference type="ARBA" id="ARBA00007429"/>
    </source>
</evidence>
<accession>A0A8S9ZLH9</accession>
<dbReference type="GO" id="GO:0007059">
    <property type="term" value="P:chromosome segregation"/>
    <property type="evidence" value="ECO:0007669"/>
    <property type="project" value="TreeGrafter"/>
</dbReference>
<evidence type="ECO:0000313" key="4">
    <source>
        <dbReference type="EMBL" id="KAF7634143.1"/>
    </source>
</evidence>
<evidence type="ECO:0000256" key="2">
    <source>
        <dbReference type="ARBA" id="ARBA00023054"/>
    </source>
</evidence>
<dbReference type="PANTHER" id="PTHR10921:SF1">
    <property type="entry name" value="NUCLEAR DISTRIBUTION PROTEIN NUDE HOMOLOG"/>
    <property type="match status" value="1"/>
</dbReference>
<gene>
    <name evidence="4" type="ORF">Mgra_00006441</name>
</gene>
<dbReference type="GO" id="GO:0051642">
    <property type="term" value="P:centrosome localization"/>
    <property type="evidence" value="ECO:0007669"/>
    <property type="project" value="TreeGrafter"/>
</dbReference>
<dbReference type="PANTHER" id="PTHR10921">
    <property type="entry name" value="NUCLEAR DISTRIBUTION PROTEIN NUDE HOMOLOG 1"/>
    <property type="match status" value="1"/>
</dbReference>
<dbReference type="GO" id="GO:0005871">
    <property type="term" value="C:kinesin complex"/>
    <property type="evidence" value="ECO:0007669"/>
    <property type="project" value="TreeGrafter"/>
</dbReference>
<feature type="coiled-coil region" evidence="3">
    <location>
        <begin position="31"/>
        <end position="65"/>
    </location>
</feature>
<dbReference type="GO" id="GO:0047496">
    <property type="term" value="P:vesicle transport along microtubule"/>
    <property type="evidence" value="ECO:0007669"/>
    <property type="project" value="TreeGrafter"/>
</dbReference>
<dbReference type="InterPro" id="IPR033494">
    <property type="entry name" value="NUDE"/>
</dbReference>
<dbReference type="GO" id="GO:0000132">
    <property type="term" value="P:establishment of mitotic spindle orientation"/>
    <property type="evidence" value="ECO:0007669"/>
    <property type="project" value="TreeGrafter"/>
</dbReference>
<keyword evidence="2 3" id="KW-0175">Coiled coil</keyword>
<dbReference type="Proteomes" id="UP000605970">
    <property type="component" value="Unassembled WGS sequence"/>
</dbReference>
<sequence>MASINVNECTCSAAADVIILRKELDYFRSLYEREREQFNEFQQYSKELENEMEVELKQRDAKTIELESAKRRLTSELGELKARILQQHQDNIKSEEEMQSRLSFAEQQVIELRDKLRAVEQANDDLERRERINAQKLLDLGDRYEKCLERCAMFEVGMVPDEPEINNSMVPASREIGNNLDKNESQRLIENMLIKIEVIFNLFIKFWTF</sequence>
<dbReference type="GO" id="GO:0000776">
    <property type="term" value="C:kinetochore"/>
    <property type="evidence" value="ECO:0007669"/>
    <property type="project" value="TreeGrafter"/>
</dbReference>
<protein>
    <submittedName>
        <fullName evidence="4">Uncharacterized protein</fullName>
    </submittedName>
</protein>
<dbReference type="OrthoDB" id="5877028at2759"/>
<keyword evidence="5" id="KW-1185">Reference proteome</keyword>
<reference evidence="4" key="1">
    <citation type="journal article" date="2020" name="Ecol. Evol.">
        <title>Genome structure and content of the rice root-knot nematode (Meloidogyne graminicola).</title>
        <authorList>
            <person name="Phan N.T."/>
            <person name="Danchin E.G.J."/>
            <person name="Klopp C."/>
            <person name="Perfus-Barbeoch L."/>
            <person name="Kozlowski D.K."/>
            <person name="Koutsovoulos G.D."/>
            <person name="Lopez-Roques C."/>
            <person name="Bouchez O."/>
            <person name="Zahm M."/>
            <person name="Besnard G."/>
            <person name="Bellafiore S."/>
        </authorList>
    </citation>
    <scope>NUCLEOTIDE SEQUENCE</scope>
    <source>
        <strain evidence="4">VN-18</strain>
    </source>
</reference>
<dbReference type="GO" id="GO:0007020">
    <property type="term" value="P:microtubule nucleation"/>
    <property type="evidence" value="ECO:0007669"/>
    <property type="project" value="TreeGrafter"/>
</dbReference>
<dbReference type="GO" id="GO:0007100">
    <property type="term" value="P:mitotic centrosome separation"/>
    <property type="evidence" value="ECO:0007669"/>
    <property type="project" value="TreeGrafter"/>
</dbReference>
<dbReference type="AlphaFoldDB" id="A0A8S9ZLH9"/>
<comment type="caution">
    <text evidence="4">The sequence shown here is derived from an EMBL/GenBank/DDBJ whole genome shotgun (WGS) entry which is preliminary data.</text>
</comment>
<dbReference type="EMBL" id="JABEBT010000063">
    <property type="protein sequence ID" value="KAF7634143.1"/>
    <property type="molecule type" value="Genomic_DNA"/>
</dbReference>
<evidence type="ECO:0000256" key="3">
    <source>
        <dbReference type="SAM" id="Coils"/>
    </source>
</evidence>
<feature type="coiled-coil region" evidence="3">
    <location>
        <begin position="95"/>
        <end position="129"/>
    </location>
</feature>
<name>A0A8S9ZLH9_9BILA</name>
<proteinExistence type="inferred from homology"/>
<dbReference type="Gene3D" id="6.10.250.1080">
    <property type="match status" value="1"/>
</dbReference>
<comment type="similarity">
    <text evidence="1">Belongs to the nudE family.</text>
</comment>
<organism evidence="4 5">
    <name type="scientific">Meloidogyne graminicola</name>
    <dbReference type="NCBI Taxonomy" id="189291"/>
    <lineage>
        <taxon>Eukaryota</taxon>
        <taxon>Metazoa</taxon>
        <taxon>Ecdysozoa</taxon>
        <taxon>Nematoda</taxon>
        <taxon>Chromadorea</taxon>
        <taxon>Rhabditida</taxon>
        <taxon>Tylenchina</taxon>
        <taxon>Tylenchomorpha</taxon>
        <taxon>Tylenchoidea</taxon>
        <taxon>Meloidogynidae</taxon>
        <taxon>Meloidogyninae</taxon>
        <taxon>Meloidogyne</taxon>
    </lineage>
</organism>